<sequence length="276" mass="29153">MSQKKMLVTGATGKVGKYLVAGLLAEDVAVRALVRRPELAELPPEVEVVAGDITDAEAVGRAADGVDAAFLLWPYFTADAAGPVVDALVDRVRRVVYLSALNPAGVWGEVEQLLIGAGADATFLRAGGFAGNTLGWADQFRTSDVIHLPSPKAARSLIHEADIADVAALTLLTDGHTGRAYDLTGPEVLTQEDQVATIAAVLGQPMRVEEQSPEEARAALLAQGADESFATNALAYWANLVDNPEPTTTTVQTLTGNPPRTFQTWAQDHAPTFRAS</sequence>
<dbReference type="Gene3D" id="3.40.50.720">
    <property type="entry name" value="NAD(P)-binding Rossmann-like Domain"/>
    <property type="match status" value="1"/>
</dbReference>
<gene>
    <name evidence="2" type="ORF">FB561_0693</name>
</gene>
<dbReference type="EMBL" id="VIVK01000001">
    <property type="protein sequence ID" value="TWD79629.1"/>
    <property type="molecule type" value="Genomic_DNA"/>
</dbReference>
<organism evidence="2 3">
    <name type="scientific">Kribbella amoyensis</name>
    <dbReference type="NCBI Taxonomy" id="996641"/>
    <lineage>
        <taxon>Bacteria</taxon>
        <taxon>Bacillati</taxon>
        <taxon>Actinomycetota</taxon>
        <taxon>Actinomycetes</taxon>
        <taxon>Propionibacteriales</taxon>
        <taxon>Kribbellaceae</taxon>
        <taxon>Kribbella</taxon>
    </lineage>
</organism>
<evidence type="ECO:0000259" key="1">
    <source>
        <dbReference type="Pfam" id="PF13460"/>
    </source>
</evidence>
<name>A0A561BLA1_9ACTN</name>
<dbReference type="PANTHER" id="PTHR43162">
    <property type="match status" value="1"/>
</dbReference>
<accession>A0A561BLA1</accession>
<proteinExistence type="predicted"/>
<dbReference type="OrthoDB" id="5510591at2"/>
<feature type="domain" description="NAD(P)-binding" evidence="1">
    <location>
        <begin position="10"/>
        <end position="102"/>
    </location>
</feature>
<evidence type="ECO:0000313" key="3">
    <source>
        <dbReference type="Proteomes" id="UP000318380"/>
    </source>
</evidence>
<dbReference type="InterPro" id="IPR036291">
    <property type="entry name" value="NAD(P)-bd_dom_sf"/>
</dbReference>
<dbReference type="Proteomes" id="UP000318380">
    <property type="component" value="Unassembled WGS sequence"/>
</dbReference>
<comment type="caution">
    <text evidence="2">The sequence shown here is derived from an EMBL/GenBank/DDBJ whole genome shotgun (WGS) entry which is preliminary data.</text>
</comment>
<evidence type="ECO:0000313" key="2">
    <source>
        <dbReference type="EMBL" id="TWD79629.1"/>
    </source>
</evidence>
<dbReference type="Pfam" id="PF13460">
    <property type="entry name" value="NAD_binding_10"/>
    <property type="match status" value="1"/>
</dbReference>
<dbReference type="InterPro" id="IPR051604">
    <property type="entry name" value="Ergot_Alk_Oxidoreductase"/>
</dbReference>
<dbReference type="RefSeq" id="WP_145802914.1">
    <property type="nucleotide sequence ID" value="NZ_VIVK01000001.1"/>
</dbReference>
<reference evidence="2 3" key="1">
    <citation type="submission" date="2019-06" db="EMBL/GenBank/DDBJ databases">
        <title>Sequencing the genomes of 1000 actinobacteria strains.</title>
        <authorList>
            <person name="Klenk H.-P."/>
        </authorList>
    </citation>
    <scope>NUCLEOTIDE SEQUENCE [LARGE SCALE GENOMIC DNA]</scope>
    <source>
        <strain evidence="2 3">DSM 24683</strain>
    </source>
</reference>
<keyword evidence="3" id="KW-1185">Reference proteome</keyword>
<protein>
    <submittedName>
        <fullName evidence="2">Uncharacterized protein YbjT (DUF2867 family)</fullName>
    </submittedName>
</protein>
<dbReference type="AlphaFoldDB" id="A0A561BLA1"/>
<dbReference type="InterPro" id="IPR016040">
    <property type="entry name" value="NAD(P)-bd_dom"/>
</dbReference>
<dbReference type="PANTHER" id="PTHR43162:SF1">
    <property type="entry name" value="PRESTALK A DIFFERENTIATION PROTEIN A"/>
    <property type="match status" value="1"/>
</dbReference>
<dbReference type="SUPFAM" id="SSF51735">
    <property type="entry name" value="NAD(P)-binding Rossmann-fold domains"/>
    <property type="match status" value="1"/>
</dbReference>